<evidence type="ECO:0000256" key="7">
    <source>
        <dbReference type="NCBIfam" id="TIGR00212"/>
    </source>
</evidence>
<dbReference type="NCBIfam" id="TIGR00212">
    <property type="entry name" value="hemC"/>
    <property type="match status" value="1"/>
</dbReference>
<evidence type="ECO:0000256" key="4">
    <source>
        <dbReference type="ARBA" id="ARBA00022679"/>
    </source>
</evidence>
<dbReference type="RefSeq" id="WP_070205305.1">
    <property type="nucleotide sequence ID" value="NZ_JBHVRE010000003.1"/>
</dbReference>
<evidence type="ECO:0000256" key="5">
    <source>
        <dbReference type="ARBA" id="ARBA00023244"/>
    </source>
</evidence>
<protein>
    <recommendedName>
        <fullName evidence="3 7">Hydroxymethylbilane synthase</fullName>
        <ecNumber evidence="3 7">2.5.1.61</ecNumber>
    </recommendedName>
</protein>
<accession>A0ABW6DZV6</accession>
<comment type="catalytic activity">
    <reaction evidence="6">
        <text>4 porphobilinogen + H2O = hydroxymethylbilane + 4 NH4(+)</text>
        <dbReference type="Rhea" id="RHEA:13185"/>
        <dbReference type="ChEBI" id="CHEBI:15377"/>
        <dbReference type="ChEBI" id="CHEBI:28938"/>
        <dbReference type="ChEBI" id="CHEBI:57845"/>
        <dbReference type="ChEBI" id="CHEBI:58126"/>
        <dbReference type="EC" id="2.5.1.61"/>
    </reaction>
</comment>
<evidence type="ECO:0000256" key="3">
    <source>
        <dbReference type="ARBA" id="ARBA00012655"/>
    </source>
</evidence>
<reference evidence="9 10" key="1">
    <citation type="submission" date="2024-09" db="EMBL/GenBank/DDBJ databases">
        <title>The Natural Products Discovery Center: Release of the First 8490 Sequenced Strains for Exploring Actinobacteria Biosynthetic Diversity.</title>
        <authorList>
            <person name="Kalkreuter E."/>
            <person name="Kautsar S.A."/>
            <person name="Yang D."/>
            <person name="Bader C.D."/>
            <person name="Teijaro C.N."/>
            <person name="Fluegel L."/>
            <person name="Davis C.M."/>
            <person name="Simpson J.R."/>
            <person name="Lauterbach L."/>
            <person name="Steele A.D."/>
            <person name="Gui C."/>
            <person name="Meng S."/>
            <person name="Li G."/>
            <person name="Viehrig K."/>
            <person name="Ye F."/>
            <person name="Su P."/>
            <person name="Kiefer A.F."/>
            <person name="Nichols A."/>
            <person name="Cepeda A.J."/>
            <person name="Yan W."/>
            <person name="Fan B."/>
            <person name="Jiang Y."/>
            <person name="Adhikari A."/>
            <person name="Zheng C.-J."/>
            <person name="Schuster L."/>
            <person name="Cowan T.M."/>
            <person name="Smanski M.J."/>
            <person name="Chevrette M.G."/>
            <person name="De Carvalho L.P.S."/>
            <person name="Shen B."/>
        </authorList>
    </citation>
    <scope>NUCLEOTIDE SEQUENCE [LARGE SCALE GENOMIC DNA]</scope>
    <source>
        <strain evidence="9 10">NPDC058584</strain>
    </source>
</reference>
<dbReference type="Pfam" id="PF01379">
    <property type="entry name" value="Porphobil_deam"/>
    <property type="match status" value="1"/>
</dbReference>
<proteinExistence type="inferred from homology"/>
<dbReference type="SUPFAM" id="SSF54782">
    <property type="entry name" value="Porphobilinogen deaminase (hydroxymethylbilane synthase), C-terminal domain"/>
    <property type="match status" value="1"/>
</dbReference>
<evidence type="ECO:0000256" key="6">
    <source>
        <dbReference type="ARBA" id="ARBA00048169"/>
    </source>
</evidence>
<keyword evidence="4 9" id="KW-0808">Transferase</keyword>
<dbReference type="InterPro" id="IPR022417">
    <property type="entry name" value="Porphobilin_deaminase_N"/>
</dbReference>
<dbReference type="Gene3D" id="3.30.160.40">
    <property type="entry name" value="Porphobilinogen deaminase, C-terminal domain"/>
    <property type="match status" value="1"/>
</dbReference>
<keyword evidence="10" id="KW-1185">Reference proteome</keyword>
<dbReference type="Proteomes" id="UP001598300">
    <property type="component" value="Unassembled WGS sequence"/>
</dbReference>
<dbReference type="PANTHER" id="PTHR11557">
    <property type="entry name" value="PORPHOBILINOGEN DEAMINASE"/>
    <property type="match status" value="1"/>
</dbReference>
<dbReference type="EC" id="2.5.1.61" evidence="3 7"/>
<name>A0ABW6DZV6_9ACTN</name>
<dbReference type="InterPro" id="IPR000860">
    <property type="entry name" value="HemC"/>
</dbReference>
<dbReference type="EMBL" id="JBHXPM010000024">
    <property type="protein sequence ID" value="MFD3959135.1"/>
    <property type="molecule type" value="Genomic_DNA"/>
</dbReference>
<evidence type="ECO:0000313" key="10">
    <source>
        <dbReference type="Proteomes" id="UP001598300"/>
    </source>
</evidence>
<evidence type="ECO:0000313" key="9">
    <source>
        <dbReference type="EMBL" id="MFD3959135.1"/>
    </source>
</evidence>
<dbReference type="PANTHER" id="PTHR11557:SF0">
    <property type="entry name" value="PORPHOBILINOGEN DEAMINASE"/>
    <property type="match status" value="1"/>
</dbReference>
<keyword evidence="5" id="KW-0627">Porphyrin biosynthesis</keyword>
<evidence type="ECO:0000256" key="1">
    <source>
        <dbReference type="ARBA" id="ARBA00002869"/>
    </source>
</evidence>
<comment type="function">
    <text evidence="1">Tetrapolymerization of the monopyrrole PBG into the hydroxymethylbilane pre-uroporphyrinogen in several discrete steps.</text>
</comment>
<dbReference type="SUPFAM" id="SSF53850">
    <property type="entry name" value="Periplasmic binding protein-like II"/>
    <property type="match status" value="1"/>
</dbReference>
<sequence>MNPLRVGARASKMSLMQTAPVLASLAPAVPTILRPFTGAGGDRTKDRAPLESDGVFSDEIEAALVAGEIDVAVHCLKDAPTLDTPGLAMAGFLRRDDIRDCLVTRRPGATLATLPVGATVATASLRRTAALRIHRPDITVRPLRGPVDMRLQALDDPKSGIDALIVAACSMERLGLAHRIAERISPEILCPPLGAAIIAFQTREDDTTTREAIQPLHDPETGIEAAAERLVLLRMGGFCNAPPAGYCTTNSGTDGTTTYTVRAQSFTPDGTTTIDVRRSGSDPAAAAVAASHELARLGATEFATAQSDGLGQHADARWWRAKAPALGPRRT</sequence>
<dbReference type="Gene3D" id="3.40.190.10">
    <property type="entry name" value="Periplasmic binding protein-like II"/>
    <property type="match status" value="2"/>
</dbReference>
<dbReference type="PIRSF" id="PIRSF001438">
    <property type="entry name" value="4pyrrol_synth_OHMeBilane_synth"/>
    <property type="match status" value="1"/>
</dbReference>
<organism evidence="9 10">
    <name type="scientific">Streptomyces bacillaris</name>
    <dbReference type="NCBI Taxonomy" id="68179"/>
    <lineage>
        <taxon>Bacteria</taxon>
        <taxon>Bacillati</taxon>
        <taxon>Actinomycetota</taxon>
        <taxon>Actinomycetes</taxon>
        <taxon>Kitasatosporales</taxon>
        <taxon>Streptomycetaceae</taxon>
        <taxon>Streptomyces</taxon>
    </lineage>
</organism>
<dbReference type="GO" id="GO:0004418">
    <property type="term" value="F:hydroxymethylbilane synthase activity"/>
    <property type="evidence" value="ECO:0007669"/>
    <property type="project" value="UniProtKB-EC"/>
</dbReference>
<comment type="caution">
    <text evidence="9">The sequence shown here is derived from an EMBL/GenBank/DDBJ whole genome shotgun (WGS) entry which is preliminary data.</text>
</comment>
<feature type="domain" description="Porphobilinogen deaminase N-terminal" evidence="8">
    <location>
        <begin position="4"/>
        <end position="210"/>
    </location>
</feature>
<gene>
    <name evidence="9" type="primary">hemC</name>
    <name evidence="9" type="ORF">ACFWR3_24050</name>
</gene>
<comment type="similarity">
    <text evidence="2">Belongs to the HMBS family.</text>
</comment>
<dbReference type="InterPro" id="IPR036803">
    <property type="entry name" value="Porphobilinogen_deaminase_C_sf"/>
</dbReference>
<dbReference type="PRINTS" id="PR00151">
    <property type="entry name" value="PORPHBDMNASE"/>
</dbReference>
<evidence type="ECO:0000259" key="8">
    <source>
        <dbReference type="Pfam" id="PF01379"/>
    </source>
</evidence>
<evidence type="ECO:0000256" key="2">
    <source>
        <dbReference type="ARBA" id="ARBA00005638"/>
    </source>
</evidence>